<dbReference type="GO" id="GO:0005737">
    <property type="term" value="C:cytoplasm"/>
    <property type="evidence" value="ECO:0007669"/>
    <property type="project" value="UniProtKB-SubCell"/>
</dbReference>
<accession>A0A133KTX8</accession>
<comment type="subunit">
    <text evidence="4">Interacts with translational regulator CsrA and flagellin(s).</text>
</comment>
<dbReference type="SUPFAM" id="SSF141457">
    <property type="entry name" value="BH3618-like"/>
    <property type="match status" value="1"/>
</dbReference>
<reference evidence="6" key="1">
    <citation type="submission" date="2016-01" db="EMBL/GenBank/DDBJ databases">
        <authorList>
            <person name="Mitreva M."/>
            <person name="Pepin K.H."/>
            <person name="Mihindukulasuriya K.A."/>
            <person name="Fulton R."/>
            <person name="Fronick C."/>
            <person name="O'Laughlin M."/>
            <person name="Miner T."/>
            <person name="Herter B."/>
            <person name="Rosa B.A."/>
            <person name="Cordes M."/>
            <person name="Tomlinson C."/>
            <person name="Wollam A."/>
            <person name="Palsikar V.B."/>
            <person name="Mardis E.R."/>
            <person name="Wilson R.K."/>
        </authorList>
    </citation>
    <scope>NUCLEOTIDE SEQUENCE [LARGE SCALE GENOMIC DNA]</scope>
    <source>
        <strain evidence="6">GED7749B</strain>
    </source>
</reference>
<dbReference type="EMBL" id="LRPN01000047">
    <property type="protein sequence ID" value="KWZ82952.1"/>
    <property type="molecule type" value="Genomic_DNA"/>
</dbReference>
<keyword evidence="4" id="KW-0143">Chaperone</keyword>
<dbReference type="Gene3D" id="2.30.290.10">
    <property type="entry name" value="BH3618-like"/>
    <property type="match status" value="1"/>
</dbReference>
<dbReference type="AlphaFoldDB" id="A0A133KTX8"/>
<dbReference type="PATRIC" id="fig|1398.22.peg.1444"/>
<evidence type="ECO:0000256" key="3">
    <source>
        <dbReference type="ARBA" id="ARBA00022845"/>
    </source>
</evidence>
<dbReference type="InterPro" id="IPR003775">
    <property type="entry name" value="Flagellar_assembly_factor_FliW"/>
</dbReference>
<proteinExistence type="inferred from homology"/>
<comment type="subcellular location">
    <subcellularLocation>
        <location evidence="4">Cytoplasm</location>
    </subcellularLocation>
</comment>
<sequence length="208" mass="23730">MVPFFYLNVFKPGGAGAERRLAAEKCMPPQGLENAKEYAHRKERRRFSPAAKAGDPSLNMMKLHTKYHGEVEIEDAAIWHFEGGIPGFPDEKSFVLLPLLDDGIYMVLQSTASPYVAFVVTSPFLFFRDYEFNIDDAMLEQLSIEKEEDVRVYAILTVRDPFSETTANLQAPLIMNEKNHKAKQLILNDRHYHTRHPLFADGPDKEKG</sequence>
<comment type="function">
    <text evidence="4">Acts as an anti-CsrA protein, binds CsrA and prevents it from repressing translation of its target genes, one of which is flagellin. Binds to flagellin and participates in the assembly of the flagellum.</text>
</comment>
<evidence type="ECO:0000313" key="6">
    <source>
        <dbReference type="Proteomes" id="UP000070376"/>
    </source>
</evidence>
<dbReference type="Pfam" id="PF02623">
    <property type="entry name" value="FliW"/>
    <property type="match status" value="1"/>
</dbReference>
<comment type="similarity">
    <text evidence="4">Belongs to the FliW family.</text>
</comment>
<dbReference type="GO" id="GO:0006417">
    <property type="term" value="P:regulation of translation"/>
    <property type="evidence" value="ECO:0007669"/>
    <property type="project" value="UniProtKB-KW"/>
</dbReference>
<name>A0A133KTX8_HEYCO</name>
<dbReference type="InterPro" id="IPR024046">
    <property type="entry name" value="Flagellar_assmbl_FliW_dom_sf"/>
</dbReference>
<gene>
    <name evidence="4" type="primary">fliW</name>
    <name evidence="5" type="ORF">HMPREF3213_01436</name>
</gene>
<keyword evidence="2 4" id="KW-1005">Bacterial flagellum biogenesis</keyword>
<keyword evidence="1 4" id="KW-0963">Cytoplasm</keyword>
<dbReference type="PANTHER" id="PTHR39190">
    <property type="entry name" value="FLAGELLAR ASSEMBLY FACTOR FLIW"/>
    <property type="match status" value="1"/>
</dbReference>
<dbReference type="PANTHER" id="PTHR39190:SF1">
    <property type="entry name" value="FLAGELLAR ASSEMBLY FACTOR FLIW"/>
    <property type="match status" value="1"/>
</dbReference>
<dbReference type="Proteomes" id="UP000070376">
    <property type="component" value="Unassembled WGS sequence"/>
</dbReference>
<keyword evidence="3 4" id="KW-0810">Translation regulation</keyword>
<protein>
    <recommendedName>
        <fullName evidence="4">Flagellar assembly factor FliW</fullName>
    </recommendedName>
</protein>
<dbReference type="NCBIfam" id="NF009793">
    <property type="entry name" value="PRK13285.1-1"/>
    <property type="match status" value="1"/>
</dbReference>
<evidence type="ECO:0000313" key="5">
    <source>
        <dbReference type="EMBL" id="KWZ82952.1"/>
    </source>
</evidence>
<evidence type="ECO:0000256" key="1">
    <source>
        <dbReference type="ARBA" id="ARBA00022490"/>
    </source>
</evidence>
<dbReference type="GO" id="GO:0044780">
    <property type="term" value="P:bacterial-type flagellum assembly"/>
    <property type="evidence" value="ECO:0007669"/>
    <property type="project" value="UniProtKB-UniRule"/>
</dbReference>
<evidence type="ECO:0000256" key="2">
    <source>
        <dbReference type="ARBA" id="ARBA00022795"/>
    </source>
</evidence>
<comment type="caution">
    <text evidence="5">The sequence shown here is derived from an EMBL/GenBank/DDBJ whole genome shotgun (WGS) entry which is preliminary data.</text>
</comment>
<dbReference type="HAMAP" id="MF_01185">
    <property type="entry name" value="FliW"/>
    <property type="match status" value="1"/>
</dbReference>
<evidence type="ECO:0000256" key="4">
    <source>
        <dbReference type="HAMAP-Rule" id="MF_01185"/>
    </source>
</evidence>
<organism evidence="5 6">
    <name type="scientific">Heyndrickxia coagulans</name>
    <name type="common">Weizmannia coagulans</name>
    <dbReference type="NCBI Taxonomy" id="1398"/>
    <lineage>
        <taxon>Bacteria</taxon>
        <taxon>Bacillati</taxon>
        <taxon>Bacillota</taxon>
        <taxon>Bacilli</taxon>
        <taxon>Bacillales</taxon>
        <taxon>Bacillaceae</taxon>
        <taxon>Heyndrickxia</taxon>
    </lineage>
</organism>